<dbReference type="VEuPathDB" id="FungiDB:SDRG_06786"/>
<evidence type="ECO:0000313" key="5">
    <source>
        <dbReference type="Proteomes" id="UP000030762"/>
    </source>
</evidence>
<organism evidence="4 5">
    <name type="scientific">Saprolegnia diclina (strain VS20)</name>
    <dbReference type="NCBI Taxonomy" id="1156394"/>
    <lineage>
        <taxon>Eukaryota</taxon>
        <taxon>Sar</taxon>
        <taxon>Stramenopiles</taxon>
        <taxon>Oomycota</taxon>
        <taxon>Saprolegniomycetes</taxon>
        <taxon>Saprolegniales</taxon>
        <taxon>Saprolegniaceae</taxon>
        <taxon>Saprolegnia</taxon>
    </lineage>
</organism>
<dbReference type="OrthoDB" id="539213at2759"/>
<sequence>MPAESAFVDAAACGDLDEVKALLASPELTAEIINKVDKDSKSAFHYACLNDDAKLLAILLADPRVDVRQTSKNNDTGMHMAALYASLEAIALLHADGRVDINAQNAYGETPLHLCAGSGDKSAAKTANVLLANGARLSVTDKWNRGPKDVSHDNAENPIVATFNEYLADRSRCSEVEFEKVQAISAAYRAETMPPPPSVNDVTKKVSIFGLGGLGQVKLKKTTTVLKTMFKADEGTTFSGRVTTNSDDERRPLSKLIDFPGDLEDIRLHLTKTTLLSKEGVNPAGADAYGLTALHKFASWNKSEYLDALIPFLTKDELNVVCPEGKTALHYAVEMASAGAVKTLVAAGADVHAVDGKGRTVAMILDQATSSGVIDRLRNALQPNA</sequence>
<gene>
    <name evidence="4" type="ORF">SDRG_06786</name>
</gene>
<dbReference type="eggNOG" id="ENOG502T2JC">
    <property type="taxonomic scope" value="Eukaryota"/>
</dbReference>
<evidence type="ECO:0000313" key="4">
    <source>
        <dbReference type="EMBL" id="EQC36049.1"/>
    </source>
</evidence>
<accession>T0QDU4</accession>
<dbReference type="Pfam" id="PF12796">
    <property type="entry name" value="Ank_2"/>
    <property type="match status" value="2"/>
</dbReference>
<reference evidence="4 5" key="1">
    <citation type="submission" date="2012-04" db="EMBL/GenBank/DDBJ databases">
        <title>The Genome Sequence of Saprolegnia declina VS20.</title>
        <authorList>
            <consortium name="The Broad Institute Genome Sequencing Platform"/>
            <person name="Russ C."/>
            <person name="Nusbaum C."/>
            <person name="Tyler B."/>
            <person name="van West P."/>
            <person name="Dieguez-Uribeondo J."/>
            <person name="de Bruijn I."/>
            <person name="Tripathy S."/>
            <person name="Jiang R."/>
            <person name="Young S.K."/>
            <person name="Zeng Q."/>
            <person name="Gargeya S."/>
            <person name="Fitzgerald M."/>
            <person name="Haas B."/>
            <person name="Abouelleil A."/>
            <person name="Alvarado L."/>
            <person name="Arachchi H.M."/>
            <person name="Berlin A."/>
            <person name="Chapman S.B."/>
            <person name="Goldberg J."/>
            <person name="Griggs A."/>
            <person name="Gujja S."/>
            <person name="Hansen M."/>
            <person name="Howarth C."/>
            <person name="Imamovic A."/>
            <person name="Larimer J."/>
            <person name="McCowen C."/>
            <person name="Montmayeur A."/>
            <person name="Murphy C."/>
            <person name="Neiman D."/>
            <person name="Pearson M."/>
            <person name="Priest M."/>
            <person name="Roberts A."/>
            <person name="Saif S."/>
            <person name="Shea T."/>
            <person name="Sisk P."/>
            <person name="Sykes S."/>
            <person name="Wortman J."/>
            <person name="Nusbaum C."/>
            <person name="Birren B."/>
        </authorList>
    </citation>
    <scope>NUCLEOTIDE SEQUENCE [LARGE SCALE GENOMIC DNA]</scope>
    <source>
        <strain evidence="4 5">VS20</strain>
    </source>
</reference>
<dbReference type="InterPro" id="IPR002110">
    <property type="entry name" value="Ankyrin_rpt"/>
</dbReference>
<dbReference type="PANTHER" id="PTHR24198">
    <property type="entry name" value="ANKYRIN REPEAT AND PROTEIN KINASE DOMAIN-CONTAINING PROTEIN"/>
    <property type="match status" value="1"/>
</dbReference>
<dbReference type="STRING" id="1156394.T0QDU4"/>
<dbReference type="AlphaFoldDB" id="T0QDU4"/>
<name>T0QDU4_SAPDV</name>
<dbReference type="PROSITE" id="PS50088">
    <property type="entry name" value="ANK_REPEAT"/>
    <property type="match status" value="2"/>
</dbReference>
<dbReference type="PROSITE" id="PS50297">
    <property type="entry name" value="ANK_REP_REGION"/>
    <property type="match status" value="2"/>
</dbReference>
<feature type="repeat" description="ANK" evidence="3">
    <location>
        <begin position="107"/>
        <end position="142"/>
    </location>
</feature>
<feature type="repeat" description="ANK" evidence="3">
    <location>
        <begin position="324"/>
        <end position="356"/>
    </location>
</feature>
<dbReference type="GeneID" id="19947513"/>
<dbReference type="InParanoid" id="T0QDU4"/>
<evidence type="ECO:0000256" key="2">
    <source>
        <dbReference type="ARBA" id="ARBA00023043"/>
    </source>
</evidence>
<dbReference type="OMA" id="HYACLND"/>
<dbReference type="PANTHER" id="PTHR24198:SF165">
    <property type="entry name" value="ANKYRIN REPEAT-CONTAINING PROTEIN-RELATED"/>
    <property type="match status" value="1"/>
</dbReference>
<dbReference type="Proteomes" id="UP000030762">
    <property type="component" value="Unassembled WGS sequence"/>
</dbReference>
<dbReference type="SMART" id="SM00248">
    <property type="entry name" value="ANK"/>
    <property type="match status" value="5"/>
</dbReference>
<dbReference type="EMBL" id="JH767149">
    <property type="protein sequence ID" value="EQC36049.1"/>
    <property type="molecule type" value="Genomic_DNA"/>
</dbReference>
<keyword evidence="1" id="KW-0677">Repeat</keyword>
<keyword evidence="2 3" id="KW-0040">ANK repeat</keyword>
<protein>
    <submittedName>
        <fullName evidence="4">Uncharacterized protein</fullName>
    </submittedName>
</protein>
<dbReference type="SUPFAM" id="SSF48403">
    <property type="entry name" value="Ankyrin repeat"/>
    <property type="match status" value="2"/>
</dbReference>
<evidence type="ECO:0000256" key="3">
    <source>
        <dbReference type="PROSITE-ProRule" id="PRU00023"/>
    </source>
</evidence>
<evidence type="ECO:0000256" key="1">
    <source>
        <dbReference type="ARBA" id="ARBA00022737"/>
    </source>
</evidence>
<proteinExistence type="predicted"/>
<keyword evidence="5" id="KW-1185">Reference proteome</keyword>
<dbReference type="InterPro" id="IPR036770">
    <property type="entry name" value="Ankyrin_rpt-contain_sf"/>
</dbReference>
<dbReference type="RefSeq" id="XP_008610811.1">
    <property type="nucleotide sequence ID" value="XM_008612589.1"/>
</dbReference>
<dbReference type="Gene3D" id="1.25.40.20">
    <property type="entry name" value="Ankyrin repeat-containing domain"/>
    <property type="match status" value="2"/>
</dbReference>